<dbReference type="InterPro" id="IPR010905">
    <property type="entry name" value="Glyco_hydro_88"/>
</dbReference>
<keyword evidence="2" id="KW-0732">Signal</keyword>
<dbReference type="Proteomes" id="UP000011058">
    <property type="component" value="Chromosome"/>
</dbReference>
<dbReference type="InterPro" id="IPR012341">
    <property type="entry name" value="6hp_glycosidase-like_sf"/>
</dbReference>
<name>I0KC82_9BACT</name>
<feature type="chain" id="PRO_5003631299" evidence="2">
    <location>
        <begin position="17"/>
        <end position="654"/>
    </location>
</feature>
<dbReference type="PANTHER" id="PTHR33886">
    <property type="entry name" value="UNSATURATED RHAMNOGALACTURONAN HYDROLASE (EUROFUNG)"/>
    <property type="match status" value="1"/>
</dbReference>
<dbReference type="InterPro" id="IPR052043">
    <property type="entry name" value="PolySaccharide_Degr_Enz"/>
</dbReference>
<dbReference type="Gene3D" id="1.50.10.10">
    <property type="match status" value="1"/>
</dbReference>
<feature type="signal peptide" evidence="2">
    <location>
        <begin position="1"/>
        <end position="16"/>
    </location>
</feature>
<organism evidence="3 4">
    <name type="scientific">Fibrella aestuarina BUZ 2</name>
    <dbReference type="NCBI Taxonomy" id="1166018"/>
    <lineage>
        <taxon>Bacteria</taxon>
        <taxon>Pseudomonadati</taxon>
        <taxon>Bacteroidota</taxon>
        <taxon>Cytophagia</taxon>
        <taxon>Cytophagales</taxon>
        <taxon>Spirosomataceae</taxon>
        <taxon>Fibrella</taxon>
    </lineage>
</organism>
<dbReference type="AlphaFoldDB" id="I0KC82"/>
<dbReference type="SUPFAM" id="SSF52317">
    <property type="entry name" value="Class I glutamine amidotransferase-like"/>
    <property type="match status" value="1"/>
</dbReference>
<proteinExistence type="predicted"/>
<dbReference type="GO" id="GO:0016787">
    <property type="term" value="F:hydrolase activity"/>
    <property type="evidence" value="ECO:0007669"/>
    <property type="project" value="UniProtKB-KW"/>
</dbReference>
<dbReference type="Gene3D" id="3.40.50.880">
    <property type="match status" value="1"/>
</dbReference>
<dbReference type="PATRIC" id="fig|1166018.3.peg.5512"/>
<dbReference type="SUPFAM" id="SSF48208">
    <property type="entry name" value="Six-hairpin glycosidases"/>
    <property type="match status" value="1"/>
</dbReference>
<dbReference type="eggNOG" id="COG4225">
    <property type="taxonomic scope" value="Bacteria"/>
</dbReference>
<dbReference type="InterPro" id="IPR008928">
    <property type="entry name" value="6-hairpin_glycosidase_sf"/>
</dbReference>
<evidence type="ECO:0000256" key="1">
    <source>
        <dbReference type="ARBA" id="ARBA00022801"/>
    </source>
</evidence>
<dbReference type="EMBL" id="HE796683">
    <property type="protein sequence ID" value="CCH01735.1"/>
    <property type="molecule type" value="Genomic_DNA"/>
</dbReference>
<dbReference type="InterPro" id="IPR029062">
    <property type="entry name" value="Class_I_gatase-like"/>
</dbReference>
<dbReference type="GO" id="GO:0005975">
    <property type="term" value="P:carbohydrate metabolic process"/>
    <property type="evidence" value="ECO:0007669"/>
    <property type="project" value="InterPro"/>
</dbReference>
<dbReference type="KEGG" id="fae:FAES_3728"/>
<accession>I0KC82</accession>
<gene>
    <name evidence="3" type="ORF">FAES_3728</name>
</gene>
<dbReference type="PANTHER" id="PTHR33886:SF8">
    <property type="entry name" value="UNSATURATED RHAMNOGALACTURONAN HYDROLASE (EUROFUNG)"/>
    <property type="match status" value="1"/>
</dbReference>
<evidence type="ECO:0000313" key="4">
    <source>
        <dbReference type="Proteomes" id="UP000011058"/>
    </source>
</evidence>
<keyword evidence="4" id="KW-1185">Reference proteome</keyword>
<evidence type="ECO:0000313" key="3">
    <source>
        <dbReference type="EMBL" id="CCH01735.1"/>
    </source>
</evidence>
<sequence>MRLLPFLLLLTTTLHAQQPPYSQRMADSFMRWHPDSIVVGNLKATRWDYEQGLMLLALQRVWERTADARYVNYIVHDLDLFVGAKGQIKTYRPDDYNLDNLTPGRVLLMLARQSLPGREKYQLAAQTLRQQLAVQPRTQAGGFWHKQRYPNQMWLDGLYMAEPFYAEYSQLYGETANFDDIGKQFALIEQHLVDPKTGLLYHGYDESRQQKWANPQTGQSPNIWGRAMGWYAMALVDVLDYVPASHPQHAKLVRYLQRLAPVLAKYQDPKSGVWYQIIDQGTRAGNYLEASASCMFVYALAKAARLGYIAPTFAQNARTGYTGILKTFVATEPDGTLSLNGTVSVGGLGGSPYRDGSYDYYLSEPIRKNDLKGVGPFILASLEVELLPSLRIGSGKTVGVDTYFNHELRANVLAANRPATNTTLPEREPYHYTWEDRMHSGFWWWGNLFRDRGAKTVSVNAPTAQSLAGIDVYIIVDPDTPKESPQPNYIGPADRKAIADWVKAGGVLVLMANDTANCEIPHFNELASQFGIRFTNKSRNMVQGTKFEQGTVNIAPGNPVFPTTRVTYLKELATLAVQPPARAIVSAESDVIMAVATYGKGTVFAVGDPWIYNEYVDGRRVAAPFQNALAAQELTDWLLAQVRRPTALSRTPKP</sequence>
<dbReference type="HOGENOM" id="CLU_446015_0_0_10"/>
<dbReference type="RefSeq" id="WP_015332834.1">
    <property type="nucleotide sequence ID" value="NC_020054.1"/>
</dbReference>
<keyword evidence="1 3" id="KW-0378">Hydrolase</keyword>
<dbReference type="Pfam" id="PF07470">
    <property type="entry name" value="Glyco_hydro_88"/>
    <property type="match status" value="1"/>
</dbReference>
<evidence type="ECO:0000256" key="2">
    <source>
        <dbReference type="SAM" id="SignalP"/>
    </source>
</evidence>
<protein>
    <submittedName>
        <fullName evidence="3">Glycosyl hydrolase family 88</fullName>
    </submittedName>
</protein>
<reference evidence="3 4" key="1">
    <citation type="journal article" date="2012" name="J. Bacteriol.">
        <title>Genome Sequence of Fibrella aestuarina BUZ 2T, a Filamentous Marine Bacterium.</title>
        <authorList>
            <person name="Filippini M."/>
            <person name="Qi W."/>
            <person name="Blom J."/>
            <person name="Goesmann A."/>
            <person name="Smits T.H."/>
            <person name="Bagheri H.C."/>
        </authorList>
    </citation>
    <scope>NUCLEOTIDE SEQUENCE [LARGE SCALE GENOMIC DNA]</scope>
    <source>
        <strain evidence="4">BUZ 2T</strain>
    </source>
</reference>
<dbReference type="STRING" id="1166018.FAES_3728"/>